<evidence type="ECO:0000313" key="4">
    <source>
        <dbReference type="Proteomes" id="UP001329430"/>
    </source>
</evidence>
<dbReference type="AlphaFoldDB" id="A0AAN7VTI6"/>
<protein>
    <recommendedName>
        <fullName evidence="2">C2H2-type domain-containing protein</fullName>
    </recommendedName>
</protein>
<accession>A0AAN7VTI6</accession>
<proteinExistence type="predicted"/>
<dbReference type="GO" id="GO:0008270">
    <property type="term" value="F:zinc ion binding"/>
    <property type="evidence" value="ECO:0007669"/>
    <property type="project" value="UniProtKB-KW"/>
</dbReference>
<name>A0AAN7VTI6_9COLE</name>
<dbReference type="EMBL" id="JAVRBK010000001">
    <property type="protein sequence ID" value="KAK5649668.1"/>
    <property type="molecule type" value="Genomic_DNA"/>
</dbReference>
<organism evidence="3 4">
    <name type="scientific">Pyrocoelia pectoralis</name>
    <dbReference type="NCBI Taxonomy" id="417401"/>
    <lineage>
        <taxon>Eukaryota</taxon>
        <taxon>Metazoa</taxon>
        <taxon>Ecdysozoa</taxon>
        <taxon>Arthropoda</taxon>
        <taxon>Hexapoda</taxon>
        <taxon>Insecta</taxon>
        <taxon>Pterygota</taxon>
        <taxon>Neoptera</taxon>
        <taxon>Endopterygota</taxon>
        <taxon>Coleoptera</taxon>
        <taxon>Polyphaga</taxon>
        <taxon>Elateriformia</taxon>
        <taxon>Elateroidea</taxon>
        <taxon>Lampyridae</taxon>
        <taxon>Lampyrinae</taxon>
        <taxon>Pyrocoelia</taxon>
    </lineage>
</organism>
<evidence type="ECO:0000313" key="3">
    <source>
        <dbReference type="EMBL" id="KAK5649668.1"/>
    </source>
</evidence>
<evidence type="ECO:0000259" key="2">
    <source>
        <dbReference type="PROSITE" id="PS50157"/>
    </source>
</evidence>
<dbReference type="InterPro" id="IPR013087">
    <property type="entry name" value="Znf_C2H2_type"/>
</dbReference>
<dbReference type="Proteomes" id="UP001329430">
    <property type="component" value="Chromosome 1"/>
</dbReference>
<keyword evidence="4" id="KW-1185">Reference proteome</keyword>
<evidence type="ECO:0000256" key="1">
    <source>
        <dbReference type="PROSITE-ProRule" id="PRU00042"/>
    </source>
</evidence>
<keyword evidence="1" id="KW-0479">Metal-binding</keyword>
<dbReference type="PROSITE" id="PS50157">
    <property type="entry name" value="ZINC_FINGER_C2H2_2"/>
    <property type="match status" value="1"/>
</dbReference>
<keyword evidence="1" id="KW-0863">Zinc-finger</keyword>
<keyword evidence="1" id="KW-0862">Zinc</keyword>
<feature type="domain" description="C2H2-type" evidence="2">
    <location>
        <begin position="7"/>
        <end position="36"/>
    </location>
</feature>
<dbReference type="PROSITE" id="PS00028">
    <property type="entry name" value="ZINC_FINGER_C2H2_1"/>
    <property type="match status" value="1"/>
</dbReference>
<reference evidence="3 4" key="1">
    <citation type="journal article" date="2024" name="Insects">
        <title>An Improved Chromosome-Level Genome Assembly of the Firefly Pyrocoelia pectoralis.</title>
        <authorList>
            <person name="Fu X."/>
            <person name="Meyer-Rochow V.B."/>
            <person name="Ballantyne L."/>
            <person name="Zhu X."/>
        </authorList>
    </citation>
    <scope>NUCLEOTIDE SEQUENCE [LARGE SCALE GENOMIC DNA]</scope>
    <source>
        <strain evidence="3">XCY_ONT2</strain>
    </source>
</reference>
<comment type="caution">
    <text evidence="3">The sequence shown here is derived from an EMBL/GenBank/DDBJ whole genome shotgun (WGS) entry which is preliminary data.</text>
</comment>
<sequence>MAVFFKNDCTYGCGKSFITQSCLIEHIECTHLDMDPKRLAEYELQNHSCVPLSYILKYSSYESVDLPSTGHIFKHSTNIENQICIAAYDGIEVLIDSYNNNEPWTFKKGISERPKTPKKKRKVSDNGKKNLDYRAHTTVFSSPIYFVSSPCFTEKVELELSNRFENNITNNDIKAELETCCFEEEVAYQTTIPNGHTSMNDVIYNQQI</sequence>
<gene>
    <name evidence="3" type="ORF">RI129_000697</name>
</gene>